<dbReference type="InterPro" id="IPR053745">
    <property type="entry name" value="Viral_Tail_Comp_sf"/>
</dbReference>
<proteinExistence type="predicted"/>
<sequence length="134" mass="15265">MSSISKILSELHNTVLKSLKEDSNIKNCIASIYDHLPKNPSLPYISMRIVDYQEISLMPESVLKAKLVFGIYSFHMQSLFEIMENVGKVVSSLNFKHLDYKAVLLNNGTAGQHDDVLYALMNFNILLKEKCDRI</sequence>
<organism evidence="1 2">
    <name type="scientific">Candidatus Mesenet longicola</name>
    <dbReference type="NCBI Taxonomy" id="1892558"/>
    <lineage>
        <taxon>Bacteria</taxon>
        <taxon>Pseudomonadati</taxon>
        <taxon>Pseudomonadota</taxon>
        <taxon>Alphaproteobacteria</taxon>
        <taxon>Rickettsiales</taxon>
        <taxon>Anaplasmataceae</taxon>
        <taxon>Candidatus Mesenet</taxon>
    </lineage>
</organism>
<dbReference type="Proteomes" id="UP000637906">
    <property type="component" value="Unassembled WGS sequence"/>
</dbReference>
<name>A0A8J3HUF0_9RICK</name>
<evidence type="ECO:0008006" key="3">
    <source>
        <dbReference type="Google" id="ProtNLM"/>
    </source>
</evidence>
<accession>A0A8J3HUF0</accession>
<comment type="caution">
    <text evidence="1">The sequence shown here is derived from an EMBL/GenBank/DDBJ whole genome shotgun (WGS) entry which is preliminary data.</text>
</comment>
<protein>
    <recommendedName>
        <fullName evidence="3">DUF3168 domain-containing protein</fullName>
    </recommendedName>
</protein>
<dbReference type="EMBL" id="BNGU01000003">
    <property type="protein sequence ID" value="GHM59125.1"/>
    <property type="molecule type" value="Genomic_DNA"/>
</dbReference>
<evidence type="ECO:0000313" key="1">
    <source>
        <dbReference type="EMBL" id="GHM59125.1"/>
    </source>
</evidence>
<keyword evidence="2" id="KW-1185">Reference proteome</keyword>
<gene>
    <name evidence="1" type="ORF">sL5_01180</name>
</gene>
<dbReference type="Gene3D" id="3.30.2000.30">
    <property type="match status" value="1"/>
</dbReference>
<reference evidence="1 2" key="1">
    <citation type="journal article" date="2021" name="Microb. Ecol.">
        <title>Candidatus Mesenet longicola: Novel Endosymbionts of Brontispa longissima that Induce Cytoplasmic Incompatibility.</title>
        <authorList>
            <person name="Takano S."/>
            <person name="Gotoh Y."/>
            <person name="Hayashi T."/>
        </authorList>
    </citation>
    <scope>NUCLEOTIDE SEQUENCE [LARGE SCALE GENOMIC DNA]</scope>
    <source>
        <strain evidence="1">L5</strain>
    </source>
</reference>
<evidence type="ECO:0000313" key="2">
    <source>
        <dbReference type="Proteomes" id="UP000637906"/>
    </source>
</evidence>
<dbReference type="AlphaFoldDB" id="A0A8J3HUF0"/>